<organism evidence="2">
    <name type="scientific">Rhodopseudomonas palustris (strain BisB18)</name>
    <dbReference type="NCBI Taxonomy" id="316056"/>
    <lineage>
        <taxon>Bacteria</taxon>
        <taxon>Pseudomonadati</taxon>
        <taxon>Pseudomonadota</taxon>
        <taxon>Alphaproteobacteria</taxon>
        <taxon>Hyphomicrobiales</taxon>
        <taxon>Nitrobacteraceae</taxon>
        <taxon>Rhodopseudomonas</taxon>
    </lineage>
</organism>
<dbReference type="KEGG" id="rpc:RPC_4761"/>
<reference evidence="2" key="1">
    <citation type="submission" date="2006-03" db="EMBL/GenBank/DDBJ databases">
        <title>Complete sequence of Rhodopseudomonas palustris BisB18.</title>
        <authorList>
            <consortium name="US DOE Joint Genome Institute"/>
            <person name="Copeland A."/>
            <person name="Lucas S."/>
            <person name="Lapidus A."/>
            <person name="Barry K."/>
            <person name="Detter J.C."/>
            <person name="Glavina del Rio T."/>
            <person name="Hammon N."/>
            <person name="Israni S."/>
            <person name="Dalin E."/>
            <person name="Tice H."/>
            <person name="Pitluck S."/>
            <person name="Chain P."/>
            <person name="Malfatti S."/>
            <person name="Shin M."/>
            <person name="Vergez L."/>
            <person name="Schmutz J."/>
            <person name="Larimer F."/>
            <person name="Land M."/>
            <person name="Hauser L."/>
            <person name="Pelletier D.A."/>
            <person name="Kyrpides N."/>
            <person name="Anderson I."/>
            <person name="Oda Y."/>
            <person name="Harwood C.S."/>
            <person name="Richardson P."/>
        </authorList>
    </citation>
    <scope>NUCLEOTIDE SEQUENCE [LARGE SCALE GENOMIC DNA]</scope>
    <source>
        <strain evidence="2">BisB18</strain>
    </source>
</reference>
<feature type="region of interest" description="Disordered" evidence="1">
    <location>
        <begin position="22"/>
        <end position="85"/>
    </location>
</feature>
<proteinExistence type="predicted"/>
<evidence type="ECO:0000313" key="2">
    <source>
        <dbReference type="EMBL" id="ABD90283.1"/>
    </source>
</evidence>
<accession>Q20X53</accession>
<protein>
    <submittedName>
        <fullName evidence="2">Uncharacterized protein</fullName>
    </submittedName>
</protein>
<evidence type="ECO:0000256" key="1">
    <source>
        <dbReference type="SAM" id="MobiDB-lite"/>
    </source>
</evidence>
<gene>
    <name evidence="2" type="ordered locus">RPC_4761</name>
</gene>
<dbReference type="HOGENOM" id="CLU_2510525_0_0_5"/>
<dbReference type="AlphaFoldDB" id="Q20X53"/>
<dbReference type="EMBL" id="CP000301">
    <property type="protein sequence ID" value="ABD90283.1"/>
    <property type="molecule type" value="Genomic_DNA"/>
</dbReference>
<name>Q20X53_RHOPB</name>
<sequence>MAMNHCSGIRYITQSAVILRRPSGARASKDAAANDAAAADLQHRRARGPSFETPGVALRARRAPQDDGALEADSESGRATQDDGA</sequence>
<feature type="compositionally biased region" description="Low complexity" evidence="1">
    <location>
        <begin position="30"/>
        <end position="40"/>
    </location>
</feature>